<feature type="domain" description="CCDC81 HU" evidence="3">
    <location>
        <begin position="81"/>
        <end position="153"/>
    </location>
</feature>
<dbReference type="EMBL" id="JAFHDT010000004">
    <property type="protein sequence ID" value="KAI7811442.1"/>
    <property type="molecule type" value="Genomic_DNA"/>
</dbReference>
<feature type="compositionally biased region" description="Polar residues" evidence="1">
    <location>
        <begin position="176"/>
        <end position="186"/>
    </location>
</feature>
<name>A0A9W7WZ50_TRIRA</name>
<evidence type="ECO:0000313" key="5">
    <source>
        <dbReference type="Proteomes" id="UP001059041"/>
    </source>
</evidence>
<evidence type="ECO:0000313" key="4">
    <source>
        <dbReference type="EMBL" id="KAI7811442.1"/>
    </source>
</evidence>
<dbReference type="Pfam" id="PF14908">
    <property type="entry name" value="HU-CCDC81_euk_1"/>
    <property type="match status" value="1"/>
</dbReference>
<sequence length="514" mass="59324">SRERNLPTLSCLTGEDIDDIWARVACFIERQMITRKGVCISGLGTFTFSFDKLTPIFILTEKLCRIYGFKQKKRQCSEDVPVASLNFSSLSADSPYERDCVEGCVRETILLLLRAASSLQSVARTFPRIGVLTFQQTRVKMIFYRDFISALDAAGKLSLASTSRAGSHSSERQKNITRPATTNARTSAKHPARKDLKTEPSSAQRQPDEEDGRVYESFGYAAASRGSADGEIVTSNTDRVVKLSQPAGDTMNAMTVKSDAGVNETCADHRRAGQELCYVCMQRARRNIPLYVPDDERKRAEQEQERVLMLNQHQKDLQYFQKQEADRMKKREDGRQIAAFNLALAEVQRRRRTFNQSHGSYIFASHLCTPDHRLQQRDPVTLAEQRLPAHKISEELRNISRARDHQLKSLNDQKREREIIQTNHQEMSEERIRHYEKVRNLQVACEKNWKHRVSLRRQRDREDLQDFRRFGCQNITDQLEKYERCNRCKRSTANRGQSNLFRDTNYLSGSRLML</sequence>
<dbReference type="Proteomes" id="UP001059041">
    <property type="component" value="Linkage Group LG4"/>
</dbReference>
<dbReference type="InterPro" id="IPR028034">
    <property type="entry name" value="HU-CCDC81"/>
</dbReference>
<dbReference type="AlphaFoldDB" id="A0A9W7WZ50"/>
<dbReference type="Pfam" id="PF18289">
    <property type="entry name" value="HU-CCDC81_euk_2"/>
    <property type="match status" value="1"/>
</dbReference>
<organism evidence="4 5">
    <name type="scientific">Triplophysa rosa</name>
    <name type="common">Cave loach</name>
    <dbReference type="NCBI Taxonomy" id="992332"/>
    <lineage>
        <taxon>Eukaryota</taxon>
        <taxon>Metazoa</taxon>
        <taxon>Chordata</taxon>
        <taxon>Craniata</taxon>
        <taxon>Vertebrata</taxon>
        <taxon>Euteleostomi</taxon>
        <taxon>Actinopterygii</taxon>
        <taxon>Neopterygii</taxon>
        <taxon>Teleostei</taxon>
        <taxon>Ostariophysi</taxon>
        <taxon>Cypriniformes</taxon>
        <taxon>Nemacheilidae</taxon>
        <taxon>Triplophysa</taxon>
    </lineage>
</organism>
<protein>
    <submittedName>
        <fullName evidence="4">Coiled-coil domain-containing protein 81</fullName>
    </submittedName>
</protein>
<evidence type="ECO:0000256" key="1">
    <source>
        <dbReference type="SAM" id="MobiDB-lite"/>
    </source>
</evidence>
<reference evidence="4" key="1">
    <citation type="submission" date="2021-02" db="EMBL/GenBank/DDBJ databases">
        <title>Comparative genomics reveals that relaxation of natural selection precedes convergent phenotypic evolution of cavefish.</title>
        <authorList>
            <person name="Peng Z."/>
        </authorList>
    </citation>
    <scope>NUCLEOTIDE SEQUENCE</scope>
    <source>
        <tissue evidence="4">Muscle</tissue>
    </source>
</reference>
<dbReference type="PANTHER" id="PTHR14362">
    <property type="entry name" value="COILED-COIL DOMAIN-CONTAINING PROTEIN 81"/>
    <property type="match status" value="1"/>
</dbReference>
<dbReference type="PANTHER" id="PTHR14362:SF2">
    <property type="entry name" value="COILED-COIL DOMAIN-CONTAINING PROTEIN 81"/>
    <property type="match status" value="1"/>
</dbReference>
<evidence type="ECO:0000259" key="2">
    <source>
        <dbReference type="Pfam" id="PF14908"/>
    </source>
</evidence>
<evidence type="ECO:0000259" key="3">
    <source>
        <dbReference type="Pfam" id="PF18289"/>
    </source>
</evidence>
<feature type="domain" description="CCDC81 HU" evidence="2">
    <location>
        <begin position="2"/>
        <end position="70"/>
    </location>
</feature>
<gene>
    <name evidence="4" type="ORF">IRJ41_016455</name>
</gene>
<proteinExistence type="predicted"/>
<dbReference type="InterPro" id="IPR040673">
    <property type="entry name" value="CCDC81_HU_dom_2"/>
</dbReference>
<feature type="non-terminal residue" evidence="4">
    <location>
        <position position="514"/>
    </location>
</feature>
<comment type="caution">
    <text evidence="4">The sequence shown here is derived from an EMBL/GenBank/DDBJ whole genome shotgun (WGS) entry which is preliminary data.</text>
</comment>
<keyword evidence="5" id="KW-1185">Reference proteome</keyword>
<dbReference type="GO" id="GO:0005815">
    <property type="term" value="C:microtubule organizing center"/>
    <property type="evidence" value="ECO:0007669"/>
    <property type="project" value="TreeGrafter"/>
</dbReference>
<dbReference type="InterPro" id="IPR026295">
    <property type="entry name" value="CCD81"/>
</dbReference>
<accession>A0A9W7WZ50</accession>
<feature type="region of interest" description="Disordered" evidence="1">
    <location>
        <begin position="161"/>
        <end position="214"/>
    </location>
</feature>